<comment type="caution">
    <text evidence="2">The sequence shown here is derived from an EMBL/GenBank/DDBJ whole genome shotgun (WGS) entry which is preliminary data.</text>
</comment>
<keyword evidence="1" id="KW-0472">Membrane</keyword>
<gene>
    <name evidence="2" type="ORF">ADICYQ_3064</name>
</gene>
<reference evidence="2 3" key="1">
    <citation type="journal article" date="2013" name="Genome Announc.">
        <title>Draft Genome Sequence of Cyclobacterium qasimii Strain M12-11BT, Isolated from Arctic Marine Sediment.</title>
        <authorList>
            <person name="Shivaji S."/>
            <person name="Ara S."/>
            <person name="Singh A."/>
            <person name="Kumar Pinnaka A."/>
        </authorList>
    </citation>
    <scope>NUCLEOTIDE SEQUENCE [LARGE SCALE GENOMIC DNA]</scope>
    <source>
        <strain evidence="2 3">M12-11B</strain>
    </source>
</reference>
<protein>
    <submittedName>
        <fullName evidence="2">Uncharacterized protein</fullName>
    </submittedName>
</protein>
<evidence type="ECO:0000313" key="2">
    <source>
        <dbReference type="EMBL" id="EPR67992.1"/>
    </source>
</evidence>
<feature type="transmembrane region" description="Helical" evidence="1">
    <location>
        <begin position="12"/>
        <end position="31"/>
    </location>
</feature>
<keyword evidence="1" id="KW-0812">Transmembrane</keyword>
<sequence length="37" mass="4055">MPNKAAIELNAVFFIKFLLFGFSVNAIGILVSNEIVN</sequence>
<accession>S7VEL3</accession>
<evidence type="ECO:0000256" key="1">
    <source>
        <dbReference type="SAM" id="Phobius"/>
    </source>
</evidence>
<dbReference type="STRING" id="641524.ADICYQ_3064"/>
<proteinExistence type="predicted"/>
<dbReference type="AlphaFoldDB" id="S7VEL3"/>
<keyword evidence="1" id="KW-1133">Transmembrane helix</keyword>
<name>S7VEL3_9BACT</name>
<dbReference type="EMBL" id="ATNM01000110">
    <property type="protein sequence ID" value="EPR67992.1"/>
    <property type="molecule type" value="Genomic_DNA"/>
</dbReference>
<evidence type="ECO:0000313" key="3">
    <source>
        <dbReference type="Proteomes" id="UP000014974"/>
    </source>
</evidence>
<organism evidence="2 3">
    <name type="scientific">Cyclobacterium qasimii M12-11B</name>
    <dbReference type="NCBI Taxonomy" id="641524"/>
    <lineage>
        <taxon>Bacteria</taxon>
        <taxon>Pseudomonadati</taxon>
        <taxon>Bacteroidota</taxon>
        <taxon>Cytophagia</taxon>
        <taxon>Cytophagales</taxon>
        <taxon>Cyclobacteriaceae</taxon>
        <taxon>Cyclobacterium</taxon>
    </lineage>
</organism>
<dbReference type="Proteomes" id="UP000014974">
    <property type="component" value="Unassembled WGS sequence"/>
</dbReference>